<gene>
    <name evidence="2" type="ORF">PF008_g17916</name>
</gene>
<feature type="region of interest" description="Disordered" evidence="1">
    <location>
        <begin position="49"/>
        <end position="71"/>
    </location>
</feature>
<dbReference type="EMBL" id="QXFY01001325">
    <property type="protein sequence ID" value="KAE9321008.1"/>
    <property type="molecule type" value="Genomic_DNA"/>
</dbReference>
<organism evidence="2 3">
    <name type="scientific">Phytophthora fragariae</name>
    <dbReference type="NCBI Taxonomy" id="53985"/>
    <lineage>
        <taxon>Eukaryota</taxon>
        <taxon>Sar</taxon>
        <taxon>Stramenopiles</taxon>
        <taxon>Oomycota</taxon>
        <taxon>Peronosporomycetes</taxon>
        <taxon>Peronosporales</taxon>
        <taxon>Peronosporaceae</taxon>
        <taxon>Phytophthora</taxon>
    </lineage>
</organism>
<evidence type="ECO:0000256" key="1">
    <source>
        <dbReference type="SAM" id="MobiDB-lite"/>
    </source>
</evidence>
<protein>
    <submittedName>
        <fullName evidence="2">Uncharacterized protein</fullName>
    </submittedName>
</protein>
<sequence length="144" mass="15234">MYGYSGRLKLHLPFLPWSAWQQAGDPGVVSDARQPLWHCKFLVTAVRESTTKATNEPPSGHNGSSAAPHRAADGFTPMVLASQAADLAPATDICAEVIYTVPSELELAAVGGSYRKEGEALQPQQLHVPLSFGSAPTLPAFPPG</sequence>
<accession>A0A6G0R866</accession>
<feature type="compositionally biased region" description="Polar residues" evidence="1">
    <location>
        <begin position="49"/>
        <end position="65"/>
    </location>
</feature>
<dbReference type="AlphaFoldDB" id="A0A6G0R866"/>
<evidence type="ECO:0000313" key="3">
    <source>
        <dbReference type="Proteomes" id="UP000486351"/>
    </source>
</evidence>
<evidence type="ECO:0000313" key="2">
    <source>
        <dbReference type="EMBL" id="KAE9321008.1"/>
    </source>
</evidence>
<reference evidence="2 3" key="1">
    <citation type="submission" date="2018-09" db="EMBL/GenBank/DDBJ databases">
        <title>Genomic investigation of the strawberry pathogen Phytophthora fragariae indicates pathogenicity is determined by transcriptional variation in three key races.</title>
        <authorList>
            <person name="Adams T.M."/>
            <person name="Armitage A.D."/>
            <person name="Sobczyk M.K."/>
            <person name="Bates H.J."/>
            <person name="Dunwell J.M."/>
            <person name="Nellist C.F."/>
            <person name="Harrison R.J."/>
        </authorList>
    </citation>
    <scope>NUCLEOTIDE SEQUENCE [LARGE SCALE GENOMIC DNA]</scope>
    <source>
        <strain evidence="2 3">NOV-77</strain>
    </source>
</reference>
<dbReference type="Proteomes" id="UP000486351">
    <property type="component" value="Unassembled WGS sequence"/>
</dbReference>
<name>A0A6G0R866_9STRA</name>
<proteinExistence type="predicted"/>
<comment type="caution">
    <text evidence="2">The sequence shown here is derived from an EMBL/GenBank/DDBJ whole genome shotgun (WGS) entry which is preliminary data.</text>
</comment>